<dbReference type="AlphaFoldDB" id="A0A9W5PK91"/>
<evidence type="ECO:0000313" key="2">
    <source>
        <dbReference type="Proteomes" id="UP000014018"/>
    </source>
</evidence>
<organism evidence="1 2">
    <name type="scientific">Bacillus cereus VD133</name>
    <dbReference type="NCBI Taxonomy" id="1053233"/>
    <lineage>
        <taxon>Bacteria</taxon>
        <taxon>Bacillati</taxon>
        <taxon>Bacillota</taxon>
        <taxon>Bacilli</taxon>
        <taxon>Bacillales</taxon>
        <taxon>Bacillaceae</taxon>
        <taxon>Bacillus</taxon>
        <taxon>Bacillus cereus group</taxon>
    </lineage>
</organism>
<accession>A0A9W5PK91</accession>
<name>A0A9W5PK91_BACCE</name>
<evidence type="ECO:0000313" key="1">
    <source>
        <dbReference type="EMBL" id="EOO24985.1"/>
    </source>
</evidence>
<gene>
    <name evidence="1" type="ORF">IIU_06558</name>
</gene>
<dbReference type="Pfam" id="PF08310">
    <property type="entry name" value="LGFP"/>
    <property type="match status" value="3"/>
</dbReference>
<proteinExistence type="predicted"/>
<dbReference type="InterPro" id="IPR013207">
    <property type="entry name" value="LGFP"/>
</dbReference>
<dbReference type="Proteomes" id="UP000014018">
    <property type="component" value="Unassembled WGS sequence"/>
</dbReference>
<reference evidence="1 2" key="1">
    <citation type="submission" date="2012-12" db="EMBL/GenBank/DDBJ databases">
        <title>The Genome Sequence of Bacillus cereus VD133.</title>
        <authorList>
            <consortium name="The Broad Institute Genome Sequencing Platform"/>
            <consortium name="The Broad Institute Genome Sequencing Center for Infectious Disease"/>
            <person name="Feldgarden M."/>
            <person name="Van der Auwera G.A."/>
            <person name="Mahillon J."/>
            <person name="Duprez V."/>
            <person name="Timmery S."/>
            <person name="Mattelet C."/>
            <person name="Dierick K."/>
            <person name="Sun M."/>
            <person name="Yu Z."/>
            <person name="Zhu L."/>
            <person name="Hu X."/>
            <person name="Shank E.B."/>
            <person name="Swiecicka I."/>
            <person name="Hansen B.M."/>
            <person name="Andrup L."/>
            <person name="Walker B."/>
            <person name="Young S.K."/>
            <person name="Zeng Q."/>
            <person name="Gargeya S."/>
            <person name="Fitzgerald M."/>
            <person name="Haas B."/>
            <person name="Abouelleil A."/>
            <person name="Alvarado L."/>
            <person name="Arachchi H.M."/>
            <person name="Berlin A.M."/>
            <person name="Chapman S.B."/>
            <person name="Dewar J."/>
            <person name="Goldberg J."/>
            <person name="Griggs A."/>
            <person name="Gujja S."/>
            <person name="Hansen M."/>
            <person name="Howarth C."/>
            <person name="Imamovic A."/>
            <person name="Larimer J."/>
            <person name="McCowan C."/>
            <person name="Murphy C."/>
            <person name="Neiman D."/>
            <person name="Pearson M."/>
            <person name="Priest M."/>
            <person name="Roberts A."/>
            <person name="Saif S."/>
            <person name="Shea T."/>
            <person name="Sisk P."/>
            <person name="Sykes S."/>
            <person name="Wortman J."/>
            <person name="Nusbaum C."/>
            <person name="Birren B."/>
        </authorList>
    </citation>
    <scope>NUCLEOTIDE SEQUENCE [LARGE SCALE GENOMIC DNA]</scope>
    <source>
        <strain evidence="1 2">VD133</strain>
    </source>
</reference>
<comment type="caution">
    <text evidence="1">The sequence shown here is derived from an EMBL/GenBank/DDBJ whole genome shotgun (WGS) entry which is preliminary data.</text>
</comment>
<dbReference type="RefSeq" id="WP_016112293.1">
    <property type="nucleotide sequence ID" value="NZ_KB976195.1"/>
</dbReference>
<protein>
    <submittedName>
        <fullName evidence="1">Uncharacterized protein</fullName>
    </submittedName>
</protein>
<sequence length="804" mass="89462">MTKKSNSLPPRPGDYANGDFLPITHDYLGEAQILEANIKSDDTITAIIKDTSYFKVTKIIVYELYLDWVENPYPPGGYILDWAYNEVAVSDGTKPIEVKKDQYIVIHGGVLVPEHAIPPGPFTGTLVVQGSKQSWTVDLKCTYLAVNENSPIGQKWKDMGGEKRFGDAFSNERPAPDGKGIIQNFVKGSIYFKQGLGTFYISEDILGKWESDSVMNTKTGSGNLVVETLGSPIEDTFSTMEGGQALRFEGGMIVLRSNQQSYVVYGDIYSHYTKFGNISDPTKQPFLGLPISDEEVFTLNPGRVSRFDNADIYWDANIGAHEIHGDIRGYWEYLQGKAGQYLGLPRTDETVTPDGEGRYNHFDNGSIYWKNGIGPHWIHGEILKRWSYLGYERSYLGYPTSDEEDWTNPTNGQAGRIMYFQHGKIGWTSQDGTIEFPDHKDFHGDVTTPAGTALGGWVDMTVRSDGSYTIHFHMHDSGSSGYDFQVRAILAIPDKDNTPTGIALVSTHSGHVGGTFSSGSRDDDYEENGINPQIQANWERIEQAKFFVTKDYDPTGVLGYFQGLLNAMADFFGTSIGEGIGLFFALTSEAHQVFEKIEEITEIGGMFVVPILNAQLRGLILATIDAIFSFFDTRPMTKSEIDFVKGVFGNTLPIDKIELTNLKSFGGRSFTTPSIDGTKTYCHMGPAYKDPVHYSEGVNGAYPREGELLIHELTHAWQIEYSDFLPGTICAGILGQTQYTFGHDVYDYGPPGPPFSSFDTEGQAAIVDQWYGGIKTAVVPFRKPEDRNDPYYFYISFNILNKQP</sequence>
<dbReference type="EMBL" id="AHFB01000147">
    <property type="protein sequence ID" value="EOO24985.1"/>
    <property type="molecule type" value="Genomic_DNA"/>
</dbReference>